<keyword evidence="3" id="KW-1185">Reference proteome</keyword>
<dbReference type="GO" id="GO:0003676">
    <property type="term" value="F:nucleic acid binding"/>
    <property type="evidence" value="ECO:0007669"/>
    <property type="project" value="InterPro"/>
</dbReference>
<evidence type="ECO:0000313" key="3">
    <source>
        <dbReference type="Proteomes" id="UP000038009"/>
    </source>
</evidence>
<dbReference type="InterPro" id="IPR012677">
    <property type="entry name" value="Nucleotide-bd_a/b_plait_sf"/>
</dbReference>
<feature type="compositionally biased region" description="Low complexity" evidence="1">
    <location>
        <begin position="49"/>
        <end position="69"/>
    </location>
</feature>
<feature type="region of interest" description="Disordered" evidence="1">
    <location>
        <begin position="49"/>
        <end position="70"/>
    </location>
</feature>
<dbReference type="OMA" id="NRDRTCA"/>
<protein>
    <recommendedName>
        <fullName evidence="4">RRM domain-containing protein</fullName>
    </recommendedName>
</protein>
<reference evidence="2 3" key="1">
    <citation type="journal article" date="2015" name="PLoS Pathog.">
        <title>Leptomonas seymouri: Adaptations to the Dixenous Life Cycle Analyzed by Genome Sequencing, Transcriptome Profiling and Co-infection with Leishmania donovani.</title>
        <authorList>
            <person name="Kraeva N."/>
            <person name="Butenko A."/>
            <person name="Hlavacova J."/>
            <person name="Kostygov A."/>
            <person name="Myskova J."/>
            <person name="Grybchuk D."/>
            <person name="Lestinova T."/>
            <person name="Votypka J."/>
            <person name="Volf P."/>
            <person name="Opperdoes F."/>
            <person name="Flegontov P."/>
            <person name="Lukes J."/>
            <person name="Yurchenko V."/>
        </authorList>
    </citation>
    <scope>NUCLEOTIDE SEQUENCE [LARGE SCALE GENOMIC DNA]</scope>
    <source>
        <strain evidence="2 3">ATCC 30220</strain>
    </source>
</reference>
<feature type="region of interest" description="Disordered" evidence="1">
    <location>
        <begin position="87"/>
        <end position="110"/>
    </location>
</feature>
<dbReference type="OrthoDB" id="250880at2759"/>
<name>A0A0N1IMP7_LEPSE</name>
<gene>
    <name evidence="2" type="ORF">ABL78_0101</name>
</gene>
<dbReference type="InterPro" id="IPR035979">
    <property type="entry name" value="RBD_domain_sf"/>
</dbReference>
<accession>A0A0N1IMP7</accession>
<dbReference type="EMBL" id="LJSK01000001">
    <property type="protein sequence ID" value="KPI90868.1"/>
    <property type="molecule type" value="Genomic_DNA"/>
</dbReference>
<evidence type="ECO:0000313" key="2">
    <source>
        <dbReference type="EMBL" id="KPI90868.1"/>
    </source>
</evidence>
<organism evidence="2 3">
    <name type="scientific">Leptomonas seymouri</name>
    <dbReference type="NCBI Taxonomy" id="5684"/>
    <lineage>
        <taxon>Eukaryota</taxon>
        <taxon>Discoba</taxon>
        <taxon>Euglenozoa</taxon>
        <taxon>Kinetoplastea</taxon>
        <taxon>Metakinetoplastina</taxon>
        <taxon>Trypanosomatida</taxon>
        <taxon>Trypanosomatidae</taxon>
        <taxon>Leishmaniinae</taxon>
        <taxon>Leptomonas</taxon>
    </lineage>
</organism>
<dbReference type="Gene3D" id="3.30.70.330">
    <property type="match status" value="1"/>
</dbReference>
<dbReference type="Proteomes" id="UP000038009">
    <property type="component" value="Unassembled WGS sequence"/>
</dbReference>
<evidence type="ECO:0000256" key="1">
    <source>
        <dbReference type="SAM" id="MobiDB-lite"/>
    </source>
</evidence>
<sequence>MSAMDEFSDDEMRSNVLNDPGLFLDLEDDDDDVVLSNMLMPPNSLVAQSLSSQLAPQQSAQPPTSLPSPIARVSNVGVPKLDVTALSNASSTAPGQMQQQQVYGTHGTASSPMAFLRDDAADSAAFAFPSSTQSSPHNTATSPNLAAFNVYSNIACPPLCAKKLNFREFLNQKAVSENIKDEESTGIFVGQLPSSYSEDDIEALLKAIGSEHGQTVQVRDVKSHNRDRTCAFVMINASALNAVLDFTKRVLCDINCVWVVDHSQTAQLPIFIQQMPRDQLRGVPKAALVLEKLTPQSKPRNFAHPTQTGLVATPPAGCGNIQQNLISPPGVISHPIFLQQPPQQQGSGGLPNGMMMPPAAYMDAAGLQATSPFSGSGYAPPSPRGNGLPQFFNPAAFQPPGTSGTQFSTNGVAANPTSIYTMPMGVSNGIANIEAANQMMIAASRSRANSQSHNLSMASLPLLNGPTDNLTPVRTAVQLTPVLQQEHCSCGRMLFLSQYLKTGTCAKCSTSITQREVAYWCPNGHIAVCIMCALQTSIATDINCMASTRFMQPQGEMMHN</sequence>
<dbReference type="AlphaFoldDB" id="A0A0N1IMP7"/>
<dbReference type="VEuPathDB" id="TriTrypDB:Lsey_0001_1010"/>
<proteinExistence type="predicted"/>
<comment type="caution">
    <text evidence="2">The sequence shown here is derived from an EMBL/GenBank/DDBJ whole genome shotgun (WGS) entry which is preliminary data.</text>
</comment>
<dbReference type="SUPFAM" id="SSF54928">
    <property type="entry name" value="RNA-binding domain, RBD"/>
    <property type="match status" value="1"/>
</dbReference>
<evidence type="ECO:0008006" key="4">
    <source>
        <dbReference type="Google" id="ProtNLM"/>
    </source>
</evidence>